<dbReference type="Proteomes" id="UP000000442">
    <property type="component" value="Chromosome"/>
</dbReference>
<dbReference type="Pfam" id="PF02706">
    <property type="entry name" value="Wzz"/>
    <property type="match status" value="1"/>
</dbReference>
<keyword evidence="4 7" id="KW-1133">Transmembrane helix</keyword>
<name>C0QCJ1_DESAH</name>
<gene>
    <name evidence="10" type="primary">gumC1</name>
    <name evidence="10" type="ordered locus">HRM2_19670</name>
</gene>
<evidence type="ECO:0000313" key="10">
    <source>
        <dbReference type="EMBL" id="ACN15068.1"/>
    </source>
</evidence>
<feature type="transmembrane region" description="Helical" evidence="7">
    <location>
        <begin position="510"/>
        <end position="530"/>
    </location>
</feature>
<dbReference type="eggNOG" id="COG3206">
    <property type="taxonomic scope" value="Bacteria"/>
</dbReference>
<dbReference type="PANTHER" id="PTHR32309:SF13">
    <property type="entry name" value="FERRIC ENTEROBACTIN TRANSPORT PROTEIN FEPE"/>
    <property type="match status" value="1"/>
</dbReference>
<protein>
    <submittedName>
        <fullName evidence="10">GumC1</fullName>
        <ecNumber evidence="10">2.7.10.1</ecNumber>
    </submittedName>
</protein>
<evidence type="ECO:0000259" key="8">
    <source>
        <dbReference type="Pfam" id="PF02706"/>
    </source>
</evidence>
<evidence type="ECO:0000256" key="6">
    <source>
        <dbReference type="SAM" id="Coils"/>
    </source>
</evidence>
<evidence type="ECO:0000256" key="4">
    <source>
        <dbReference type="ARBA" id="ARBA00022989"/>
    </source>
</evidence>
<keyword evidence="6" id="KW-0175">Coiled coil</keyword>
<dbReference type="InterPro" id="IPR003856">
    <property type="entry name" value="LPS_length_determ_N"/>
</dbReference>
<accession>C0QCJ1</accession>
<evidence type="ECO:0000256" key="3">
    <source>
        <dbReference type="ARBA" id="ARBA00022692"/>
    </source>
</evidence>
<dbReference type="OrthoDB" id="9795292at2"/>
<keyword evidence="11" id="KW-1185">Reference proteome</keyword>
<reference evidence="10 11" key="1">
    <citation type="journal article" date="2009" name="Environ. Microbiol.">
        <title>Genome sequence of Desulfobacterium autotrophicum HRM2, a marine sulfate reducer oxidizing organic carbon completely to carbon dioxide.</title>
        <authorList>
            <person name="Strittmatter A.W."/>
            <person name="Liesegang H."/>
            <person name="Rabus R."/>
            <person name="Decker I."/>
            <person name="Amann J."/>
            <person name="Andres S."/>
            <person name="Henne A."/>
            <person name="Fricke W.F."/>
            <person name="Martinez-Arias R."/>
            <person name="Bartels D."/>
            <person name="Goesmann A."/>
            <person name="Krause L."/>
            <person name="Puehler A."/>
            <person name="Klenk H.P."/>
            <person name="Richter M."/>
            <person name="Schuler M."/>
            <person name="Gloeckner F.O."/>
            <person name="Meyerdierks A."/>
            <person name="Gottschalk G."/>
            <person name="Amann R."/>
        </authorList>
    </citation>
    <scope>NUCLEOTIDE SEQUENCE [LARGE SCALE GENOMIC DNA]</scope>
    <source>
        <strain evidence="11">ATCC 43914 / DSM 3382 / HRM2</strain>
    </source>
</reference>
<evidence type="ECO:0000256" key="5">
    <source>
        <dbReference type="ARBA" id="ARBA00023136"/>
    </source>
</evidence>
<dbReference type="RefSeq" id="WP_015903849.1">
    <property type="nucleotide sequence ID" value="NC_012108.1"/>
</dbReference>
<comment type="subcellular location">
    <subcellularLocation>
        <location evidence="1">Cell membrane</location>
        <topology evidence="1">Multi-pass membrane protein</topology>
    </subcellularLocation>
</comment>
<evidence type="ECO:0000256" key="1">
    <source>
        <dbReference type="ARBA" id="ARBA00004651"/>
    </source>
</evidence>
<keyword evidence="10" id="KW-0808">Transferase</keyword>
<keyword evidence="2" id="KW-1003">Cell membrane</keyword>
<dbReference type="EMBL" id="CP001087">
    <property type="protein sequence ID" value="ACN15068.1"/>
    <property type="molecule type" value="Genomic_DNA"/>
</dbReference>
<evidence type="ECO:0000256" key="2">
    <source>
        <dbReference type="ARBA" id="ARBA00022475"/>
    </source>
</evidence>
<keyword evidence="3 7" id="KW-0812">Transmembrane</keyword>
<dbReference type="KEGG" id="dat:HRM2_19670"/>
<dbReference type="InterPro" id="IPR050445">
    <property type="entry name" value="Bact_polysacc_biosynth/exp"/>
</dbReference>
<dbReference type="Pfam" id="PF13807">
    <property type="entry name" value="GNVR"/>
    <property type="match status" value="1"/>
</dbReference>
<feature type="domain" description="Tyrosine-protein kinase G-rich" evidence="9">
    <location>
        <begin position="388"/>
        <end position="469"/>
    </location>
</feature>
<feature type="coiled-coil region" evidence="6">
    <location>
        <begin position="176"/>
        <end position="253"/>
    </location>
</feature>
<evidence type="ECO:0000256" key="7">
    <source>
        <dbReference type="SAM" id="Phobius"/>
    </source>
</evidence>
<dbReference type="AlphaFoldDB" id="C0QCJ1"/>
<dbReference type="PANTHER" id="PTHR32309">
    <property type="entry name" value="TYROSINE-PROTEIN KINASE"/>
    <property type="match status" value="1"/>
</dbReference>
<feature type="transmembrane region" description="Helical" evidence="7">
    <location>
        <begin position="25"/>
        <end position="43"/>
    </location>
</feature>
<dbReference type="HOGENOM" id="CLU_009912_5_1_7"/>
<dbReference type="GO" id="GO:0004714">
    <property type="term" value="F:transmembrane receptor protein tyrosine kinase activity"/>
    <property type="evidence" value="ECO:0007669"/>
    <property type="project" value="UniProtKB-EC"/>
</dbReference>
<dbReference type="InterPro" id="IPR032807">
    <property type="entry name" value="GNVR"/>
</dbReference>
<evidence type="ECO:0000313" key="11">
    <source>
        <dbReference type="Proteomes" id="UP000000442"/>
    </source>
</evidence>
<organism evidence="10 11">
    <name type="scientific">Desulforapulum autotrophicum (strain ATCC 43914 / DSM 3382 / VKM B-1955 / HRM2)</name>
    <name type="common">Desulfobacterium autotrophicum</name>
    <dbReference type="NCBI Taxonomy" id="177437"/>
    <lineage>
        <taxon>Bacteria</taxon>
        <taxon>Pseudomonadati</taxon>
        <taxon>Thermodesulfobacteriota</taxon>
        <taxon>Desulfobacteria</taxon>
        <taxon>Desulfobacterales</taxon>
        <taxon>Desulfobacteraceae</taxon>
        <taxon>Desulforapulum</taxon>
    </lineage>
</organism>
<dbReference type="EC" id="2.7.10.1" evidence="10"/>
<dbReference type="STRING" id="177437.HRM2_19670"/>
<keyword evidence="5 7" id="KW-0472">Membrane</keyword>
<feature type="domain" description="Polysaccharide chain length determinant N-terminal" evidence="8">
    <location>
        <begin position="15"/>
        <end position="98"/>
    </location>
</feature>
<sequence>MQQIQQNQLPITPAQIIDILIRRRWIIVIPLCITLTVGLYLALTSPRTYMAETSILVQAQTVPGNYVKSIVSSGISSRISTISQQIMSMSNLEKIIDQFGLFEEEGAKDMYLEDKIEAMRKRIKVTLSSARSGADAFTISYKGSDPDKVMRITNTLTSFFMDENLKLREAQAIGTSEFLDAELEKTRKKLVDREEQLSSYRAKNMGGLPDELDSNLRTLDRLQLQLTDKQAMLRDAKNAINTLSAQIAQASKMGSQGMDDQFDFSDFGEEVGMGGEDEATLAEAEKRLDAMLLRYTRQHPDVRRLEAVIEKLRAKIEAAQAQEAAETLEPLETENLDVVEPGMNFAVMQQKTQLAQMNREIQALNAEIKSIQEKMVVYQKRVEDTPKKEQDLLSLKRDYANIQSVFNSLLDRKLEAELSVNMEKKQKGEQFRILDHARIPEKPISPDVRKMLVFSLAAGLGVAGGIIFLLEVLDFSIRRDEDIEKLGLLVLASIPPLKNPGDRLKKRLEMIFLSLAATYALVMLAAFIVLNDKGLDRVVNFIKSFING</sequence>
<evidence type="ECO:0000259" key="9">
    <source>
        <dbReference type="Pfam" id="PF13807"/>
    </source>
</evidence>
<feature type="coiled-coil region" evidence="6">
    <location>
        <begin position="302"/>
        <end position="381"/>
    </location>
</feature>
<proteinExistence type="predicted"/>
<dbReference type="GO" id="GO:0005886">
    <property type="term" value="C:plasma membrane"/>
    <property type="evidence" value="ECO:0007669"/>
    <property type="project" value="UniProtKB-SubCell"/>
</dbReference>
<feature type="transmembrane region" description="Helical" evidence="7">
    <location>
        <begin position="451"/>
        <end position="470"/>
    </location>
</feature>